<reference evidence="3" key="4">
    <citation type="journal article" date="2018" name="Nat. Plants">
        <title>Whole-genome landscape of Medicago truncatula symbiotic genes.</title>
        <authorList>
            <person name="Pecrix Y."/>
            <person name="Gamas P."/>
            <person name="Carrere S."/>
        </authorList>
    </citation>
    <scope>NUCLEOTIDE SEQUENCE</scope>
    <source>
        <tissue evidence="3">Leaves</tissue>
    </source>
</reference>
<evidence type="ECO:0000313" key="4">
    <source>
        <dbReference type="EnsemblPlants" id="AES92678"/>
    </source>
</evidence>
<dbReference type="PANTHER" id="PTHR35132">
    <property type="entry name" value="SERINE/ARGININE REPETITIVE MATRIX-LIKE PROTEIN"/>
    <property type="match status" value="1"/>
</dbReference>
<reference evidence="2 5" key="1">
    <citation type="journal article" date="2011" name="Nature">
        <title>The Medicago genome provides insight into the evolution of rhizobial symbioses.</title>
        <authorList>
            <person name="Young N.D."/>
            <person name="Debelle F."/>
            <person name="Oldroyd G.E."/>
            <person name="Geurts R."/>
            <person name="Cannon S.B."/>
            <person name="Udvardi M.K."/>
            <person name="Benedito V.A."/>
            <person name="Mayer K.F."/>
            <person name="Gouzy J."/>
            <person name="Schoof H."/>
            <person name="Van de Peer Y."/>
            <person name="Proost S."/>
            <person name="Cook D.R."/>
            <person name="Meyers B.C."/>
            <person name="Spannagl M."/>
            <person name="Cheung F."/>
            <person name="De Mita S."/>
            <person name="Krishnakumar V."/>
            <person name="Gundlach H."/>
            <person name="Zhou S."/>
            <person name="Mudge J."/>
            <person name="Bharti A.K."/>
            <person name="Murray J.D."/>
            <person name="Naoumkina M.A."/>
            <person name="Rosen B."/>
            <person name="Silverstein K.A."/>
            <person name="Tang H."/>
            <person name="Rombauts S."/>
            <person name="Zhao P.X."/>
            <person name="Zhou P."/>
            <person name="Barbe V."/>
            <person name="Bardou P."/>
            <person name="Bechner M."/>
            <person name="Bellec A."/>
            <person name="Berger A."/>
            <person name="Berges H."/>
            <person name="Bidwell S."/>
            <person name="Bisseling T."/>
            <person name="Choisne N."/>
            <person name="Couloux A."/>
            <person name="Denny R."/>
            <person name="Deshpande S."/>
            <person name="Dai X."/>
            <person name="Doyle J.J."/>
            <person name="Dudez A.M."/>
            <person name="Farmer A.D."/>
            <person name="Fouteau S."/>
            <person name="Franken C."/>
            <person name="Gibelin C."/>
            <person name="Gish J."/>
            <person name="Goldstein S."/>
            <person name="Gonzalez A.J."/>
            <person name="Green P.J."/>
            <person name="Hallab A."/>
            <person name="Hartog M."/>
            <person name="Hua A."/>
            <person name="Humphray S.J."/>
            <person name="Jeong D.H."/>
            <person name="Jing Y."/>
            <person name="Jocker A."/>
            <person name="Kenton S.M."/>
            <person name="Kim D.J."/>
            <person name="Klee K."/>
            <person name="Lai H."/>
            <person name="Lang C."/>
            <person name="Lin S."/>
            <person name="Macmil S.L."/>
            <person name="Magdelenat G."/>
            <person name="Matthews L."/>
            <person name="McCorrison J."/>
            <person name="Monaghan E.L."/>
            <person name="Mun J.H."/>
            <person name="Najar F.Z."/>
            <person name="Nicholson C."/>
            <person name="Noirot C."/>
            <person name="O'Bleness M."/>
            <person name="Paule C.R."/>
            <person name="Poulain J."/>
            <person name="Prion F."/>
            <person name="Qin B."/>
            <person name="Qu C."/>
            <person name="Retzel E.F."/>
            <person name="Riddle C."/>
            <person name="Sallet E."/>
            <person name="Samain S."/>
            <person name="Samson N."/>
            <person name="Sanders I."/>
            <person name="Saurat O."/>
            <person name="Scarpelli C."/>
            <person name="Schiex T."/>
            <person name="Segurens B."/>
            <person name="Severin A.J."/>
            <person name="Sherrier D.J."/>
            <person name="Shi R."/>
            <person name="Sims S."/>
            <person name="Singer S.R."/>
            <person name="Sinharoy S."/>
            <person name="Sterck L."/>
            <person name="Viollet A."/>
            <person name="Wang B.B."/>
            <person name="Wang K."/>
            <person name="Wang M."/>
            <person name="Wang X."/>
            <person name="Warfsmann J."/>
            <person name="Weissenbach J."/>
            <person name="White D.D."/>
            <person name="White J.D."/>
            <person name="Wiley G.B."/>
            <person name="Wincker P."/>
            <person name="Xing Y."/>
            <person name="Yang L."/>
            <person name="Yao Z."/>
            <person name="Ying F."/>
            <person name="Zhai J."/>
            <person name="Zhou L."/>
            <person name="Zuber A."/>
            <person name="Denarie J."/>
            <person name="Dixon R.A."/>
            <person name="May G.D."/>
            <person name="Schwartz D.C."/>
            <person name="Rogers J."/>
            <person name="Quetier F."/>
            <person name="Town C.D."/>
            <person name="Roe B.A."/>
        </authorList>
    </citation>
    <scope>NUCLEOTIDE SEQUENCE [LARGE SCALE GENOMIC DNA]</scope>
    <source>
        <strain evidence="2">A17</strain>
        <strain evidence="4 5">cv. Jemalong A17</strain>
    </source>
</reference>
<dbReference type="AlphaFoldDB" id="G7JKF1"/>
<dbReference type="PANTHER" id="PTHR35132:SF1">
    <property type="entry name" value="SERINE_ARGININE REPETITIVE MATRIX-LIKE PROTEIN"/>
    <property type="match status" value="1"/>
</dbReference>
<evidence type="ECO:0000313" key="5">
    <source>
        <dbReference type="Proteomes" id="UP000002051"/>
    </source>
</evidence>
<dbReference type="EMBL" id="PSQE01000004">
    <property type="protein sequence ID" value="RHN65014.1"/>
    <property type="molecule type" value="Genomic_DNA"/>
</dbReference>
<dbReference type="Gramene" id="rna27904">
    <property type="protein sequence ID" value="RHN65014.1"/>
    <property type="gene ID" value="gene27904"/>
</dbReference>
<evidence type="ECO:0000313" key="2">
    <source>
        <dbReference type="EMBL" id="AES92678.2"/>
    </source>
</evidence>
<feature type="region of interest" description="Disordered" evidence="1">
    <location>
        <begin position="1"/>
        <end position="22"/>
    </location>
</feature>
<dbReference type="HOGENOM" id="CLU_053765_0_0_1"/>
<dbReference type="eggNOG" id="ENOG502QQ0Z">
    <property type="taxonomic scope" value="Eukaryota"/>
</dbReference>
<protein>
    <submittedName>
        <fullName evidence="2 4">Uncharacterized protein</fullName>
    </submittedName>
</protein>
<dbReference type="EMBL" id="CM001220">
    <property type="protein sequence ID" value="AES92678.2"/>
    <property type="molecule type" value="Genomic_DNA"/>
</dbReference>
<feature type="region of interest" description="Disordered" evidence="1">
    <location>
        <begin position="67"/>
        <end position="237"/>
    </location>
</feature>
<accession>A0A0C3X8V4</accession>
<reference evidence="2 5" key="2">
    <citation type="journal article" date="2014" name="BMC Genomics">
        <title>An improved genome release (version Mt4.0) for the model legume Medicago truncatula.</title>
        <authorList>
            <person name="Tang H."/>
            <person name="Krishnakumar V."/>
            <person name="Bidwell S."/>
            <person name="Rosen B."/>
            <person name="Chan A."/>
            <person name="Zhou S."/>
            <person name="Gentzbittel L."/>
            <person name="Childs K.L."/>
            <person name="Yandell M."/>
            <person name="Gundlach H."/>
            <person name="Mayer K.F."/>
            <person name="Schwartz D.C."/>
            <person name="Town C.D."/>
        </authorList>
    </citation>
    <scope>GENOME REANNOTATION</scope>
    <source>
        <strain evidence="4 5">cv. Jemalong A17</strain>
    </source>
</reference>
<gene>
    <name evidence="2" type="ordered locus">MTR_4g132690</name>
    <name evidence="3" type="ORF">MtrunA17_Chr4g0075361</name>
</gene>
<sequence>MDTKSTQRHSPLLSSTSRRKCNNECSSPEFEFWMLRNPSFPQPNIIPADQLFLNGVILPLHLLSTQNKHDPVPEPNSSPPITDGLTITTTTTSKRWKNIFMKKNNNTEEKVKKKEKRVGNSGGAGGGSAELNINIWPFSRSRSSGNSVSRPKSSTGAPVTRKVNSAPCSRSNSAGDSKSRKLPSSPARVGVHLGRSSPVWQVRHAAKNTVNPDKSKRETTTSRRSRFTSTTGGGGGSGKAKVLNLSVPMCVGYSHNISYRIEENSNSVSNGGGGGGGKLFNLRTFFTKKTFLTH</sequence>
<dbReference type="STRING" id="3880.G7JKF1"/>
<feature type="compositionally biased region" description="Polar residues" evidence="1">
    <location>
        <begin position="162"/>
        <end position="176"/>
    </location>
</feature>
<reference evidence="4" key="3">
    <citation type="submission" date="2015-04" db="UniProtKB">
        <authorList>
            <consortium name="EnsemblPlants"/>
        </authorList>
    </citation>
    <scope>IDENTIFICATION</scope>
    <source>
        <strain evidence="4">cv. Jemalong A17</strain>
    </source>
</reference>
<name>G7JKF1_MEDTR</name>
<organism evidence="2 5">
    <name type="scientific">Medicago truncatula</name>
    <name type="common">Barrel medic</name>
    <name type="synonym">Medicago tribuloides</name>
    <dbReference type="NCBI Taxonomy" id="3880"/>
    <lineage>
        <taxon>Eukaryota</taxon>
        <taxon>Viridiplantae</taxon>
        <taxon>Streptophyta</taxon>
        <taxon>Embryophyta</taxon>
        <taxon>Tracheophyta</taxon>
        <taxon>Spermatophyta</taxon>
        <taxon>Magnoliopsida</taxon>
        <taxon>eudicotyledons</taxon>
        <taxon>Gunneridae</taxon>
        <taxon>Pentapetalae</taxon>
        <taxon>rosids</taxon>
        <taxon>fabids</taxon>
        <taxon>Fabales</taxon>
        <taxon>Fabaceae</taxon>
        <taxon>Papilionoideae</taxon>
        <taxon>50 kb inversion clade</taxon>
        <taxon>NPAAA clade</taxon>
        <taxon>Hologalegina</taxon>
        <taxon>IRL clade</taxon>
        <taxon>Trifolieae</taxon>
        <taxon>Medicago</taxon>
    </lineage>
</organism>
<evidence type="ECO:0000256" key="1">
    <source>
        <dbReference type="SAM" id="MobiDB-lite"/>
    </source>
</evidence>
<proteinExistence type="predicted"/>
<accession>G7JKF1</accession>
<dbReference type="EnsemblPlants" id="AES92678">
    <property type="protein sequence ID" value="AES92678"/>
    <property type="gene ID" value="MTR_4g132690"/>
</dbReference>
<keyword evidence="5" id="KW-1185">Reference proteome</keyword>
<dbReference type="PaxDb" id="3880-AES92678"/>
<dbReference type="Proteomes" id="UP000002051">
    <property type="component" value="Chromosome 4"/>
</dbReference>
<feature type="compositionally biased region" description="Low complexity" evidence="1">
    <location>
        <begin position="139"/>
        <end position="154"/>
    </location>
</feature>
<evidence type="ECO:0000313" key="3">
    <source>
        <dbReference type="EMBL" id="RHN65014.1"/>
    </source>
</evidence>
<dbReference type="Proteomes" id="UP000265566">
    <property type="component" value="Chromosome 4"/>
</dbReference>